<evidence type="ECO:0000313" key="3">
    <source>
        <dbReference type="Proteomes" id="UP001165366"/>
    </source>
</evidence>
<dbReference type="InterPro" id="IPR041673">
    <property type="entry name" value="TetR_C_23"/>
</dbReference>
<sequence>MDKQTKKKIKISETAARKYIENNRFTIQSLAKELDMESSEIFELFPNRKSILLYFYESRILIYKDQTKSIDGYSDFTLSEKLSNLFLSLLDEFLEFREFVLDTYQKFIVQSPFDTLFKKGFKKELNMIFASDNHISASASFFVNGFLYKTIYCHYHALILFWANDSSEKFEQSFALVDKWCSLIEEIFYNKILDKGFDFGKFLFYNSPFNQAFSNIKSDGGKS</sequence>
<evidence type="ECO:0000313" key="2">
    <source>
        <dbReference type="EMBL" id="MCG2590101.1"/>
    </source>
</evidence>
<dbReference type="RefSeq" id="WP_237855458.1">
    <property type="nucleotide sequence ID" value="NZ_JAKLWS010000026.1"/>
</dbReference>
<organism evidence="2 3">
    <name type="scientific">Rhodohalobacter sulfatireducens</name>
    <dbReference type="NCBI Taxonomy" id="2911366"/>
    <lineage>
        <taxon>Bacteria</taxon>
        <taxon>Pseudomonadati</taxon>
        <taxon>Balneolota</taxon>
        <taxon>Balneolia</taxon>
        <taxon>Balneolales</taxon>
        <taxon>Balneolaceae</taxon>
        <taxon>Rhodohalobacter</taxon>
    </lineage>
</organism>
<dbReference type="EMBL" id="JAKLWS010000026">
    <property type="protein sequence ID" value="MCG2590101.1"/>
    <property type="molecule type" value="Genomic_DNA"/>
</dbReference>
<dbReference type="Pfam" id="PF17931">
    <property type="entry name" value="TetR_C_23"/>
    <property type="match status" value="1"/>
</dbReference>
<protein>
    <recommendedName>
        <fullName evidence="1">Tetracyclin repressor-like C-terminal domain-containing protein</fullName>
    </recommendedName>
</protein>
<reference evidence="2" key="2">
    <citation type="submission" date="2024-05" db="EMBL/GenBank/DDBJ databases">
        <title>Rhodohalobacter halophilus gen. nov., sp. nov., a moderately halophilic member of the family Balneolaceae.</title>
        <authorList>
            <person name="Xia J."/>
        </authorList>
    </citation>
    <scope>NUCLEOTIDE SEQUENCE</scope>
    <source>
        <strain evidence="2">WB101</strain>
    </source>
</reference>
<dbReference type="Proteomes" id="UP001165366">
    <property type="component" value="Unassembled WGS sequence"/>
</dbReference>
<reference evidence="2" key="1">
    <citation type="submission" date="2022-01" db="EMBL/GenBank/DDBJ databases">
        <authorList>
            <person name="Wang Y."/>
        </authorList>
    </citation>
    <scope>NUCLEOTIDE SEQUENCE</scope>
    <source>
        <strain evidence="2">WB101</strain>
    </source>
</reference>
<accession>A0ABS9KGX8</accession>
<dbReference type="Gene3D" id="1.10.357.10">
    <property type="entry name" value="Tetracycline Repressor, domain 2"/>
    <property type="match status" value="1"/>
</dbReference>
<evidence type="ECO:0000259" key="1">
    <source>
        <dbReference type="Pfam" id="PF17931"/>
    </source>
</evidence>
<dbReference type="SUPFAM" id="SSF48498">
    <property type="entry name" value="Tetracyclin repressor-like, C-terminal domain"/>
    <property type="match status" value="1"/>
</dbReference>
<keyword evidence="3" id="KW-1185">Reference proteome</keyword>
<comment type="caution">
    <text evidence="2">The sequence shown here is derived from an EMBL/GenBank/DDBJ whole genome shotgun (WGS) entry which is preliminary data.</text>
</comment>
<gene>
    <name evidence="2" type="ORF">L6773_16100</name>
</gene>
<name>A0ABS9KGX8_9BACT</name>
<feature type="domain" description="Tetracyclin repressor-like C-terminal" evidence="1">
    <location>
        <begin position="81"/>
        <end position="203"/>
    </location>
</feature>
<proteinExistence type="predicted"/>
<dbReference type="InterPro" id="IPR036271">
    <property type="entry name" value="Tet_transcr_reg_TetR-rel_C_sf"/>
</dbReference>